<feature type="domain" description="EIF3F/CSN6-like C-terminal" evidence="4">
    <location>
        <begin position="87"/>
        <end position="165"/>
    </location>
</feature>
<dbReference type="Gene3D" id="3.40.140.10">
    <property type="entry name" value="Cytidine Deaminase, domain 2"/>
    <property type="match status" value="1"/>
</dbReference>
<keyword evidence="2" id="KW-1133">Transmembrane helix</keyword>
<dbReference type="InterPro" id="IPR000555">
    <property type="entry name" value="JAMM/MPN+_dom"/>
</dbReference>
<keyword evidence="2" id="KW-0812">Transmembrane</keyword>
<evidence type="ECO:0000313" key="5">
    <source>
        <dbReference type="EMBL" id="ETO22641.1"/>
    </source>
</evidence>
<dbReference type="OrthoDB" id="10256771at2759"/>
<keyword evidence="2" id="KW-0472">Membrane</keyword>
<dbReference type="EMBL" id="ASPP01010582">
    <property type="protein sequence ID" value="ETO22641.1"/>
    <property type="molecule type" value="Genomic_DNA"/>
</dbReference>
<protein>
    <submittedName>
        <fullName evidence="5">26S proteasome regulatory subunit rpn-8</fullName>
    </submittedName>
</protein>
<feature type="region of interest" description="Disordered" evidence="1">
    <location>
        <begin position="258"/>
        <end position="312"/>
    </location>
</feature>
<organism evidence="5 6">
    <name type="scientific">Reticulomyxa filosa</name>
    <dbReference type="NCBI Taxonomy" id="46433"/>
    <lineage>
        <taxon>Eukaryota</taxon>
        <taxon>Sar</taxon>
        <taxon>Rhizaria</taxon>
        <taxon>Retaria</taxon>
        <taxon>Foraminifera</taxon>
        <taxon>Monothalamids</taxon>
        <taxon>Reticulomyxidae</taxon>
        <taxon>Reticulomyxa</taxon>
    </lineage>
</organism>
<dbReference type="PANTHER" id="PTHR10540:SF7">
    <property type="entry name" value="26S PROTEASOME NON-ATPASE REGULATORY SUBUNIT 7"/>
    <property type="match status" value="1"/>
</dbReference>
<feature type="transmembrane region" description="Helical" evidence="2">
    <location>
        <begin position="189"/>
        <end position="207"/>
    </location>
</feature>
<dbReference type="GO" id="GO:0000502">
    <property type="term" value="C:proteasome complex"/>
    <property type="evidence" value="ECO:0007669"/>
    <property type="project" value="UniProtKB-KW"/>
</dbReference>
<evidence type="ECO:0000256" key="2">
    <source>
        <dbReference type="SAM" id="Phobius"/>
    </source>
</evidence>
<dbReference type="InterPro" id="IPR024969">
    <property type="entry name" value="EIF3F/CSN6-like_C"/>
</dbReference>
<dbReference type="Proteomes" id="UP000023152">
    <property type="component" value="Unassembled WGS sequence"/>
</dbReference>
<dbReference type="Pfam" id="PF13012">
    <property type="entry name" value="MitMem_reg"/>
    <property type="match status" value="1"/>
</dbReference>
<dbReference type="GO" id="GO:0043161">
    <property type="term" value="P:proteasome-mediated ubiquitin-dependent protein catabolic process"/>
    <property type="evidence" value="ECO:0007669"/>
    <property type="project" value="TreeGrafter"/>
</dbReference>
<evidence type="ECO:0000256" key="1">
    <source>
        <dbReference type="SAM" id="MobiDB-lite"/>
    </source>
</evidence>
<proteinExistence type="predicted"/>
<keyword evidence="6" id="KW-1185">Reference proteome</keyword>
<dbReference type="Pfam" id="PF01398">
    <property type="entry name" value="JAB"/>
    <property type="match status" value="1"/>
</dbReference>
<comment type="caution">
    <text evidence="5">The sequence shown here is derived from an EMBL/GenBank/DDBJ whole genome shotgun (WGS) entry which is preliminary data.</text>
</comment>
<dbReference type="GO" id="GO:0008237">
    <property type="term" value="F:metallopeptidase activity"/>
    <property type="evidence" value="ECO:0007669"/>
    <property type="project" value="InterPro"/>
</dbReference>
<gene>
    <name evidence="5" type="ORF">RFI_14553</name>
</gene>
<name>X6N9A6_RETFI</name>
<evidence type="ECO:0000313" key="6">
    <source>
        <dbReference type="Proteomes" id="UP000023152"/>
    </source>
</evidence>
<accession>X6N9A6</accession>
<feature type="domain" description="JAB1/MPN/MOV34 metalloenzyme" evidence="3">
    <location>
        <begin position="3"/>
        <end position="38"/>
    </location>
</feature>
<keyword evidence="5" id="KW-0647">Proteasome</keyword>
<dbReference type="AlphaFoldDB" id="X6N9A6"/>
<evidence type="ECO:0000259" key="4">
    <source>
        <dbReference type="Pfam" id="PF13012"/>
    </source>
</evidence>
<evidence type="ECO:0000259" key="3">
    <source>
        <dbReference type="Pfam" id="PF01398"/>
    </source>
</evidence>
<sequence length="312" mass="36811">MQTNFETIANEKVVGWYSTGPKLKKNDIEIHKLFYRYNVEPTLAVIQVRELTEDLPTKSYVAVDVVQSDGRHEKEFAHVMSAVVASEAEEVGVEHLLREIQDISLSTLTTEVNRKMTGLHGLVDRLSTIRDYLEKVATERLPINQDILTNLQLIFNLLPNLSKIQLIQVRFVFFCFFPRLAKAKKKKKPFYFFHLLLLVLSLLFYVIDFVCYNDMMLNVYVASLLRSILALDQLLENRLQNKLRVEYFYFFLTWSEQEDKKEKDEQNGKKKEKEKEKEKDKDKDNKDKDNKDKEKDENKNENKKTEKDDKNK</sequence>
<reference evidence="5 6" key="1">
    <citation type="journal article" date="2013" name="Curr. Biol.">
        <title>The Genome of the Foraminiferan Reticulomyxa filosa.</title>
        <authorList>
            <person name="Glockner G."/>
            <person name="Hulsmann N."/>
            <person name="Schleicher M."/>
            <person name="Noegel A.A."/>
            <person name="Eichinger L."/>
            <person name="Gallinger C."/>
            <person name="Pawlowski J."/>
            <person name="Sierra R."/>
            <person name="Euteneuer U."/>
            <person name="Pillet L."/>
            <person name="Moustafa A."/>
            <person name="Platzer M."/>
            <person name="Groth M."/>
            <person name="Szafranski K."/>
            <person name="Schliwa M."/>
        </authorList>
    </citation>
    <scope>NUCLEOTIDE SEQUENCE [LARGE SCALE GENOMIC DNA]</scope>
</reference>
<dbReference type="PANTHER" id="PTHR10540">
    <property type="entry name" value="EUKARYOTIC TRANSLATION INITIATION FACTOR 3 SUBUNIT F-RELATED"/>
    <property type="match status" value="1"/>
</dbReference>